<accession>A0ABQ5ESF4</accession>
<comment type="caution">
    <text evidence="1">The sequence shown here is derived from an EMBL/GenBank/DDBJ whole genome shotgun (WGS) entry which is preliminary data.</text>
</comment>
<reference evidence="1" key="1">
    <citation type="journal article" date="2022" name="Int. J. Mol. Sci.">
        <title>Draft Genome of Tanacetum Coccineum: Genomic Comparison of Closely Related Tanacetum-Family Plants.</title>
        <authorList>
            <person name="Yamashiro T."/>
            <person name="Shiraishi A."/>
            <person name="Nakayama K."/>
            <person name="Satake H."/>
        </authorList>
    </citation>
    <scope>NUCLEOTIDE SEQUENCE</scope>
</reference>
<keyword evidence="2" id="KW-1185">Reference proteome</keyword>
<dbReference type="EMBL" id="BQNB010016629">
    <property type="protein sequence ID" value="GJT53921.1"/>
    <property type="molecule type" value="Genomic_DNA"/>
</dbReference>
<organism evidence="1 2">
    <name type="scientific">Tanacetum coccineum</name>
    <dbReference type="NCBI Taxonomy" id="301880"/>
    <lineage>
        <taxon>Eukaryota</taxon>
        <taxon>Viridiplantae</taxon>
        <taxon>Streptophyta</taxon>
        <taxon>Embryophyta</taxon>
        <taxon>Tracheophyta</taxon>
        <taxon>Spermatophyta</taxon>
        <taxon>Magnoliopsida</taxon>
        <taxon>eudicotyledons</taxon>
        <taxon>Gunneridae</taxon>
        <taxon>Pentapetalae</taxon>
        <taxon>asterids</taxon>
        <taxon>campanulids</taxon>
        <taxon>Asterales</taxon>
        <taxon>Asteraceae</taxon>
        <taxon>Asteroideae</taxon>
        <taxon>Anthemideae</taxon>
        <taxon>Anthemidinae</taxon>
        <taxon>Tanacetum</taxon>
    </lineage>
</organism>
<reference evidence="1" key="2">
    <citation type="submission" date="2022-01" db="EMBL/GenBank/DDBJ databases">
        <authorList>
            <person name="Yamashiro T."/>
            <person name="Shiraishi A."/>
            <person name="Satake H."/>
            <person name="Nakayama K."/>
        </authorList>
    </citation>
    <scope>NUCLEOTIDE SEQUENCE</scope>
</reference>
<evidence type="ECO:0000313" key="2">
    <source>
        <dbReference type="Proteomes" id="UP001151760"/>
    </source>
</evidence>
<protein>
    <submittedName>
        <fullName evidence="1">Uncharacterized protein</fullName>
    </submittedName>
</protein>
<proteinExistence type="predicted"/>
<sequence>MMTVEKKPDVTYNDVGGCKEQIENMREANSVTSDMASLPLVFLRSITDGLFGIDLTDSITIQIQFATRLETLILLLRVNAASYVFLLSKQTRRKLMLLQGKLLLPQLLERGHDIRKSTQAKNRSLVFIDRDDLQLIECGGTFKGNLKLRGRLEDCFIHGRLDLKMKIAED</sequence>
<dbReference type="Proteomes" id="UP001151760">
    <property type="component" value="Unassembled WGS sequence"/>
</dbReference>
<evidence type="ECO:0000313" key="1">
    <source>
        <dbReference type="EMBL" id="GJT53921.1"/>
    </source>
</evidence>
<name>A0ABQ5ESF4_9ASTR</name>
<gene>
    <name evidence="1" type="ORF">Tco_0988975</name>
</gene>